<keyword evidence="4" id="KW-1185">Reference proteome</keyword>
<dbReference type="AlphaFoldDB" id="A0A2P5GJE8"/>
<evidence type="ECO:0000313" key="2">
    <source>
        <dbReference type="EMBL" id="POP41501.1"/>
    </source>
</evidence>
<dbReference type="EMBL" id="PQGE01000026">
    <property type="protein sequence ID" value="POP41501.1"/>
    <property type="molecule type" value="Genomic_DNA"/>
</dbReference>
<dbReference type="OrthoDB" id="6543931at2"/>
<dbReference type="InterPro" id="IPR036666">
    <property type="entry name" value="HHA_sf"/>
</dbReference>
<dbReference type="Proteomes" id="UP000247005">
    <property type="component" value="Unassembled WGS sequence"/>
</dbReference>
<dbReference type="Proteomes" id="UP000237073">
    <property type="component" value="Unassembled WGS sequence"/>
</dbReference>
<proteinExistence type="inferred from homology"/>
<gene>
    <name evidence="3" type="ORF">CHU32_22290</name>
    <name evidence="2" type="ORF">CHU33_22755</name>
</gene>
<accession>A0A2P5GJE8</accession>
<dbReference type="EMBL" id="PQGD01000022">
    <property type="protein sequence ID" value="POP43942.1"/>
    <property type="molecule type" value="Genomic_DNA"/>
</dbReference>
<comment type="caution">
    <text evidence="3">The sequence shown here is derived from an EMBL/GenBank/DDBJ whole genome shotgun (WGS) entry which is preliminary data.</text>
</comment>
<dbReference type="SUPFAM" id="SSF68989">
    <property type="entry name" value="Hemolysin expression modulating protein HHA"/>
    <property type="match status" value="1"/>
</dbReference>
<dbReference type="RefSeq" id="WP_103678287.1">
    <property type="nucleotide sequence ID" value="NZ_PQGD01000022.1"/>
</dbReference>
<dbReference type="Gene3D" id="1.20.1280.40">
    <property type="entry name" value="HHA"/>
    <property type="match status" value="1"/>
</dbReference>
<protein>
    <recommendedName>
        <fullName evidence="6">Hemolysin expression modulator Hha</fullName>
    </recommendedName>
</protein>
<dbReference type="Pfam" id="PF05321">
    <property type="entry name" value="HHA"/>
    <property type="match status" value="1"/>
</dbReference>
<dbReference type="InterPro" id="IPR007985">
    <property type="entry name" value="Hemolysn_expr_modulating_HHA"/>
</dbReference>
<name>A0A2P5GJE8_9ENTR</name>
<evidence type="ECO:0000313" key="4">
    <source>
        <dbReference type="Proteomes" id="UP000237073"/>
    </source>
</evidence>
<evidence type="ECO:0000313" key="5">
    <source>
        <dbReference type="Proteomes" id="UP000247005"/>
    </source>
</evidence>
<evidence type="ECO:0000313" key="3">
    <source>
        <dbReference type="EMBL" id="POP43942.1"/>
    </source>
</evidence>
<reference evidence="4 5" key="1">
    <citation type="submission" date="2018-01" db="EMBL/GenBank/DDBJ databases">
        <title>Superficieibacter electus gen. nov., sp. nov., an extended-spectrum beta-lactamase possessing member of the Enterobacteriaceae family, isolated from intensive care unit surfaces.</title>
        <authorList>
            <person name="Potter R.F."/>
            <person name="D'Souza A.W."/>
        </authorList>
    </citation>
    <scope>NUCLEOTIDE SEQUENCE [LARGE SCALE GENOMIC DNA]</scope>
    <source>
        <strain evidence="3 5">BP-1</strain>
        <strain evidence="2 4">BP-2</strain>
    </source>
</reference>
<evidence type="ECO:0000256" key="1">
    <source>
        <dbReference type="ARBA" id="ARBA00010526"/>
    </source>
</evidence>
<comment type="similarity">
    <text evidence="1">Belongs to the Hha/YmoA/Cnu family.</text>
</comment>
<sequence length="75" mass="8923">MAGQSKSTKELQYHYLMKFRRCSSEETLEKIFDRLKHKLSGQELEAMMNASDHRRAELRHKCLWDKVPASAWKNI</sequence>
<evidence type="ECO:0008006" key="6">
    <source>
        <dbReference type="Google" id="ProtNLM"/>
    </source>
</evidence>
<organism evidence="3 5">
    <name type="scientific">Superficieibacter electus</name>
    <dbReference type="NCBI Taxonomy" id="2022662"/>
    <lineage>
        <taxon>Bacteria</taxon>
        <taxon>Pseudomonadati</taxon>
        <taxon>Pseudomonadota</taxon>
        <taxon>Gammaproteobacteria</taxon>
        <taxon>Enterobacterales</taxon>
        <taxon>Enterobacteriaceae</taxon>
        <taxon>Superficieibacter</taxon>
    </lineage>
</organism>